<proteinExistence type="predicted"/>
<gene>
    <name evidence="1" type="ORF">LCGC14_2351800</name>
</gene>
<comment type="caution">
    <text evidence="1">The sequence shown here is derived from an EMBL/GenBank/DDBJ whole genome shotgun (WGS) entry which is preliminary data.</text>
</comment>
<sequence length="103" mass="12318">MENKTREFINFFRREFETKFKTRYCVNFAKDGFIVKKLLAQYDYSTLVNAAKEYLDSKDDFYQHVGHTIGLFSKVVKEIIKQRRKDVTASSDIKQFEEVEDEL</sequence>
<protein>
    <submittedName>
        <fullName evidence="1">Uncharacterized protein</fullName>
    </submittedName>
</protein>
<reference evidence="1" key="1">
    <citation type="journal article" date="2015" name="Nature">
        <title>Complex archaea that bridge the gap between prokaryotes and eukaryotes.</title>
        <authorList>
            <person name="Spang A."/>
            <person name="Saw J.H."/>
            <person name="Jorgensen S.L."/>
            <person name="Zaremba-Niedzwiedzka K."/>
            <person name="Martijn J."/>
            <person name="Lind A.E."/>
            <person name="van Eijk R."/>
            <person name="Schleper C."/>
            <person name="Guy L."/>
            <person name="Ettema T.J."/>
        </authorList>
    </citation>
    <scope>NUCLEOTIDE SEQUENCE</scope>
</reference>
<evidence type="ECO:0000313" key="1">
    <source>
        <dbReference type="EMBL" id="KKL45818.1"/>
    </source>
</evidence>
<dbReference type="AlphaFoldDB" id="A0A0F9C8Y8"/>
<accession>A0A0F9C8Y8</accession>
<organism evidence="1">
    <name type="scientific">marine sediment metagenome</name>
    <dbReference type="NCBI Taxonomy" id="412755"/>
    <lineage>
        <taxon>unclassified sequences</taxon>
        <taxon>metagenomes</taxon>
        <taxon>ecological metagenomes</taxon>
    </lineage>
</organism>
<dbReference type="EMBL" id="LAZR01034253">
    <property type="protein sequence ID" value="KKL45818.1"/>
    <property type="molecule type" value="Genomic_DNA"/>
</dbReference>
<name>A0A0F9C8Y8_9ZZZZ</name>